<comment type="subcellular location">
    <subcellularLocation>
        <location evidence="1">Nucleus</location>
    </subcellularLocation>
</comment>
<dbReference type="InterPro" id="IPR021151">
    <property type="entry name" value="GINS_A"/>
</dbReference>
<dbReference type="Pfam" id="PF16922">
    <property type="entry name" value="SLD5_C"/>
    <property type="match status" value="1"/>
</dbReference>
<gene>
    <name evidence="9" type="ORF">BCR44DRAFT_128772</name>
</gene>
<evidence type="ECO:0000256" key="2">
    <source>
        <dbReference type="ARBA" id="ARBA00008187"/>
    </source>
</evidence>
<evidence type="ECO:0000313" key="9">
    <source>
        <dbReference type="EMBL" id="ORZ39077.1"/>
    </source>
</evidence>
<reference evidence="9 10" key="1">
    <citation type="submission" date="2016-07" db="EMBL/GenBank/DDBJ databases">
        <title>Pervasive Adenine N6-methylation of Active Genes in Fungi.</title>
        <authorList>
            <consortium name="DOE Joint Genome Institute"/>
            <person name="Mondo S.J."/>
            <person name="Dannebaum R.O."/>
            <person name="Kuo R.C."/>
            <person name="Labutti K."/>
            <person name="Haridas S."/>
            <person name="Kuo A."/>
            <person name="Salamov A."/>
            <person name="Ahrendt S.R."/>
            <person name="Lipzen A."/>
            <person name="Sullivan W."/>
            <person name="Andreopoulos W.B."/>
            <person name="Clum A."/>
            <person name="Lindquist E."/>
            <person name="Daum C."/>
            <person name="Ramamoorthy G.K."/>
            <person name="Gryganskyi A."/>
            <person name="Culley D."/>
            <person name="Magnuson J.K."/>
            <person name="James T.Y."/>
            <person name="O'Malley M.A."/>
            <person name="Stajich J.E."/>
            <person name="Spatafora J.W."/>
            <person name="Visel A."/>
            <person name="Grigoriev I.V."/>
        </authorList>
    </citation>
    <scope>NUCLEOTIDE SEQUENCE [LARGE SCALE GENOMIC DNA]</scope>
    <source>
        <strain evidence="9 10">PL171</strain>
    </source>
</reference>
<evidence type="ECO:0000313" key="10">
    <source>
        <dbReference type="Proteomes" id="UP000193411"/>
    </source>
</evidence>
<feature type="domain" description="DNA replication complex GINS protein SLD5 C-terminal" evidence="8">
    <location>
        <begin position="219"/>
        <end position="272"/>
    </location>
</feature>
<dbReference type="PANTHER" id="PTHR21206">
    <property type="entry name" value="SLD5 PROTEIN"/>
    <property type="match status" value="1"/>
</dbReference>
<keyword evidence="5" id="KW-0539">Nucleus</keyword>
<dbReference type="GO" id="GO:0000811">
    <property type="term" value="C:GINS complex"/>
    <property type="evidence" value="ECO:0007669"/>
    <property type="project" value="TreeGrafter"/>
</dbReference>
<evidence type="ECO:0000256" key="4">
    <source>
        <dbReference type="ARBA" id="ARBA00022705"/>
    </source>
</evidence>
<dbReference type="AlphaFoldDB" id="A0A1Y2HWT8"/>
<evidence type="ECO:0000256" key="5">
    <source>
        <dbReference type="ARBA" id="ARBA00023242"/>
    </source>
</evidence>
<comment type="similarity">
    <text evidence="2">Belongs to the GINS4/SLD5 family.</text>
</comment>
<dbReference type="STRING" id="765915.A0A1Y2HWT8"/>
<feature type="compositionally biased region" description="Basic and acidic residues" evidence="6">
    <location>
        <begin position="49"/>
        <end position="65"/>
    </location>
</feature>
<dbReference type="GO" id="GO:0000727">
    <property type="term" value="P:double-strand break repair via break-induced replication"/>
    <property type="evidence" value="ECO:0007669"/>
    <property type="project" value="TreeGrafter"/>
</dbReference>
<dbReference type="Pfam" id="PF05916">
    <property type="entry name" value="Sld5"/>
    <property type="match status" value="1"/>
</dbReference>
<dbReference type="PANTHER" id="PTHR21206:SF0">
    <property type="entry name" value="DNA REPLICATION COMPLEX GINS PROTEIN SLD5"/>
    <property type="match status" value="1"/>
</dbReference>
<evidence type="ECO:0000256" key="6">
    <source>
        <dbReference type="SAM" id="MobiDB-lite"/>
    </source>
</evidence>
<evidence type="ECO:0000256" key="3">
    <source>
        <dbReference type="ARBA" id="ARBA00014804"/>
    </source>
</evidence>
<evidence type="ECO:0000256" key="1">
    <source>
        <dbReference type="ARBA" id="ARBA00004123"/>
    </source>
</evidence>
<sequence length="272" mass="30945">MSSSPDLNPAPYFGGTDAQDGAFDQPFQPDRNSPTPLPGLDDDDDDDDDHSHGGAADTRHIRHPLDDEDDEQKPLDVVTSAWINERFAPELLPFAKQAVHDLIELMNYQEEELFDSHQDMSQVIKAMEVERIKFVLRRYLSTRMAKLQKFALYYGHPSNERPSLDILSPAEYRFVNEYADMVRTSMHDTVIKNLPPDFRTFDQEQDPDDVQLPETVVGPPMDAAVFVRVDREVGDHLLPEDDEAITMAEGGKFLVRYVGVRRLVKEGKVSMI</sequence>
<dbReference type="Gene3D" id="3.40.5.60">
    <property type="match status" value="1"/>
</dbReference>
<keyword evidence="4" id="KW-0235">DNA replication</keyword>
<accession>A0A1Y2HWT8</accession>
<protein>
    <recommendedName>
        <fullName evidence="3">DNA replication complex GINS protein SLD5</fullName>
    </recommendedName>
</protein>
<evidence type="ECO:0000259" key="8">
    <source>
        <dbReference type="Pfam" id="PF16922"/>
    </source>
</evidence>
<proteinExistence type="inferred from homology"/>
<evidence type="ECO:0000259" key="7">
    <source>
        <dbReference type="Pfam" id="PF05916"/>
    </source>
</evidence>
<dbReference type="InterPro" id="IPR008591">
    <property type="entry name" value="GINS_Sld5"/>
</dbReference>
<dbReference type="Gene3D" id="1.20.58.1030">
    <property type="match status" value="1"/>
</dbReference>
<name>A0A1Y2HWT8_9FUNG</name>
<feature type="domain" description="GINS subunit" evidence="7">
    <location>
        <begin position="123"/>
        <end position="185"/>
    </location>
</feature>
<dbReference type="Proteomes" id="UP000193411">
    <property type="component" value="Unassembled WGS sequence"/>
</dbReference>
<feature type="region of interest" description="Disordered" evidence="6">
    <location>
        <begin position="1"/>
        <end position="72"/>
    </location>
</feature>
<organism evidence="9 10">
    <name type="scientific">Catenaria anguillulae PL171</name>
    <dbReference type="NCBI Taxonomy" id="765915"/>
    <lineage>
        <taxon>Eukaryota</taxon>
        <taxon>Fungi</taxon>
        <taxon>Fungi incertae sedis</taxon>
        <taxon>Blastocladiomycota</taxon>
        <taxon>Blastocladiomycetes</taxon>
        <taxon>Blastocladiales</taxon>
        <taxon>Catenariaceae</taxon>
        <taxon>Catenaria</taxon>
    </lineage>
</organism>
<dbReference type="InterPro" id="IPR038749">
    <property type="entry name" value="Sld5_GINS_A"/>
</dbReference>
<dbReference type="SUPFAM" id="SSF158573">
    <property type="entry name" value="GINS helical bundle-like"/>
    <property type="match status" value="1"/>
</dbReference>
<dbReference type="EMBL" id="MCFL01000006">
    <property type="protein sequence ID" value="ORZ39077.1"/>
    <property type="molecule type" value="Genomic_DNA"/>
</dbReference>
<dbReference type="GO" id="GO:0006261">
    <property type="term" value="P:DNA-templated DNA replication"/>
    <property type="evidence" value="ECO:0007669"/>
    <property type="project" value="InterPro"/>
</dbReference>
<dbReference type="InterPro" id="IPR036224">
    <property type="entry name" value="GINS_bundle-like_dom_sf"/>
</dbReference>
<dbReference type="InterPro" id="IPR031633">
    <property type="entry name" value="SLD5_C"/>
</dbReference>
<dbReference type="OrthoDB" id="338231at2759"/>
<dbReference type="CDD" id="cd11711">
    <property type="entry name" value="GINS_A_Sld5"/>
    <property type="match status" value="1"/>
</dbReference>
<keyword evidence="10" id="KW-1185">Reference proteome</keyword>
<dbReference type="CDD" id="cd21692">
    <property type="entry name" value="GINS_B_Sld5"/>
    <property type="match status" value="1"/>
</dbReference>
<dbReference type="SUPFAM" id="SSF160059">
    <property type="entry name" value="PriA/YqbF domain"/>
    <property type="match status" value="1"/>
</dbReference>
<comment type="caution">
    <text evidence="9">The sequence shown here is derived from an EMBL/GenBank/DDBJ whole genome shotgun (WGS) entry which is preliminary data.</text>
</comment>